<dbReference type="EMBL" id="LNCU01000019">
    <property type="protein sequence ID" value="KWV60461.1"/>
    <property type="molecule type" value="Genomic_DNA"/>
</dbReference>
<dbReference type="InterPro" id="IPR009317">
    <property type="entry name" value="ChaB"/>
</dbReference>
<dbReference type="Proteomes" id="UP000057737">
    <property type="component" value="Unassembled WGS sequence"/>
</dbReference>
<evidence type="ECO:0000313" key="1">
    <source>
        <dbReference type="EMBL" id="KWV60461.1"/>
    </source>
</evidence>
<sequence length="121" mass="14207">MPYRSNDDLPLLARDHLPAHAQDIYREAFNHCFAAHADDTRQEEISHRTAWRRRGSFLRMRQPQRGIAPRLVCDYREQISQAFAAVHQRLIRPIFNERGGRLPKCLRLLALPRGIEPLFQP</sequence>
<organism evidence="1 2">
    <name type="scientific">Bradyrhizobium macuxiense</name>
    <dbReference type="NCBI Taxonomy" id="1755647"/>
    <lineage>
        <taxon>Bacteria</taxon>
        <taxon>Pseudomonadati</taxon>
        <taxon>Pseudomonadota</taxon>
        <taxon>Alphaproteobacteria</taxon>
        <taxon>Hyphomicrobiales</taxon>
        <taxon>Nitrobacteraceae</taxon>
        <taxon>Bradyrhizobium</taxon>
    </lineage>
</organism>
<name>A0A109K439_9BRAD</name>
<accession>A0A109K439</accession>
<protein>
    <submittedName>
        <fullName evidence="1">Uncharacterized protein</fullName>
    </submittedName>
</protein>
<evidence type="ECO:0000313" key="2">
    <source>
        <dbReference type="Proteomes" id="UP000057737"/>
    </source>
</evidence>
<dbReference type="InterPro" id="IPR037205">
    <property type="entry name" value="ChaB_sf"/>
</dbReference>
<dbReference type="OrthoDB" id="73307at2"/>
<dbReference type="RefSeq" id="WP_066500485.1">
    <property type="nucleotide sequence ID" value="NZ_LNCU01000019.1"/>
</dbReference>
<dbReference type="AlphaFoldDB" id="A0A109K439"/>
<proteinExistence type="predicted"/>
<keyword evidence="2" id="KW-1185">Reference proteome</keyword>
<dbReference type="SUPFAM" id="SSF140376">
    <property type="entry name" value="ChaB-like"/>
    <property type="match status" value="1"/>
</dbReference>
<dbReference type="Gene3D" id="1.10.1740.70">
    <property type="entry name" value="ChaB"/>
    <property type="match status" value="1"/>
</dbReference>
<reference evidence="1 2" key="1">
    <citation type="submission" date="2015-11" db="EMBL/GenBank/DDBJ databases">
        <title>Draft Genome Sequence of the Strain BR 10303 (Bradyrhizobium sp.) isolated from nodules of Centrolobium paraense.</title>
        <authorList>
            <person name="Zelli J.E."/>
            <person name="Simoes-Araujo J.L."/>
            <person name="Barauna A.C."/>
            <person name="Silva K."/>
        </authorList>
    </citation>
    <scope>NUCLEOTIDE SEQUENCE [LARGE SCALE GENOMIC DNA]</scope>
    <source>
        <strain evidence="1 2">BR 10303</strain>
    </source>
</reference>
<dbReference type="Pfam" id="PF06150">
    <property type="entry name" value="ChaB"/>
    <property type="match status" value="1"/>
</dbReference>
<gene>
    <name evidence="1" type="ORF">AS156_29215</name>
</gene>
<comment type="caution">
    <text evidence="1">The sequence shown here is derived from an EMBL/GenBank/DDBJ whole genome shotgun (WGS) entry which is preliminary data.</text>
</comment>